<dbReference type="GO" id="GO:0046872">
    <property type="term" value="F:metal ion binding"/>
    <property type="evidence" value="ECO:0007669"/>
    <property type="project" value="UniProtKB-KW"/>
</dbReference>
<dbReference type="GO" id="GO:0005634">
    <property type="term" value="C:nucleus"/>
    <property type="evidence" value="ECO:0007669"/>
    <property type="project" value="TreeGrafter"/>
</dbReference>
<sequence length="342" mass="38767">MCKIVSTWKASVPASDVLMKEQRGFEFKAYIQHLRLHEWNVSDMPNFLITQRWRMRHLLKDLVLMRLLVLPLSHVYLEKQYWGEMARGTATIEYGVNIDGSAFSSHPNDPLGQSNGNLKVFFFNPTPLTFLTLLSSQFDKVDRDYVYDPDILSHIGKAGASALLAEKTTMFPPNILLQHNVPVHKAVQMVGEYVITFPRAYHAGFSQDSFSCIGFNCGEAVNFAFGDWFSWGAMAGQVYAHSCQMVILPYEELLCKEAIILSKSSNYGITETASESCVRSSFVAHIESLNIVLWRLHNLEPSITYSAVSQGIIICQLCKRDCYLTFLECSRCFCHTCIFHGK</sequence>
<protein>
    <recommendedName>
        <fullName evidence="3">JmjC domain-containing protein</fullName>
    </recommendedName>
</protein>
<dbReference type="GO" id="GO:0000785">
    <property type="term" value="C:chromatin"/>
    <property type="evidence" value="ECO:0007669"/>
    <property type="project" value="TreeGrafter"/>
</dbReference>
<dbReference type="EMBL" id="JABFAE010000010">
    <property type="protein sequence ID" value="MBA0839333.1"/>
    <property type="molecule type" value="Genomic_DNA"/>
</dbReference>
<name>A0A7J9JYV0_9ROSI</name>
<reference evidence="4 5" key="1">
    <citation type="journal article" date="2019" name="Genome Biol. Evol.">
        <title>Insights into the evolution of the New World diploid cottons (Gossypium, subgenus Houzingenia) based on genome sequencing.</title>
        <authorList>
            <person name="Grover C.E."/>
            <person name="Arick M.A. 2nd"/>
            <person name="Thrash A."/>
            <person name="Conover J.L."/>
            <person name="Sanders W.S."/>
            <person name="Peterson D.G."/>
            <person name="Frelichowski J.E."/>
            <person name="Scheffler J.A."/>
            <person name="Scheffler B.E."/>
            <person name="Wendel J.F."/>
        </authorList>
    </citation>
    <scope>NUCLEOTIDE SEQUENCE [LARGE SCALE GENOMIC DNA]</scope>
    <source>
        <strain evidence="4">6</strain>
        <tissue evidence="4">Leaf</tissue>
    </source>
</reference>
<dbReference type="SUPFAM" id="SSF51197">
    <property type="entry name" value="Clavaminate synthase-like"/>
    <property type="match status" value="1"/>
</dbReference>
<evidence type="ECO:0000256" key="1">
    <source>
        <dbReference type="ARBA" id="ARBA00022723"/>
    </source>
</evidence>
<comment type="caution">
    <text evidence="4">The sequence shown here is derived from an EMBL/GenBank/DDBJ whole genome shotgun (WGS) entry which is preliminary data.</text>
</comment>
<dbReference type="Proteomes" id="UP000593575">
    <property type="component" value="Unassembled WGS sequence"/>
</dbReference>
<evidence type="ECO:0000313" key="4">
    <source>
        <dbReference type="EMBL" id="MBA0839333.1"/>
    </source>
</evidence>
<dbReference type="InterPro" id="IPR003347">
    <property type="entry name" value="JmjC_dom"/>
</dbReference>
<dbReference type="PANTHER" id="PTHR10694:SF33">
    <property type="entry name" value="LYSINE-SPECIFIC DEMETHYLASE 5"/>
    <property type="match status" value="1"/>
</dbReference>
<evidence type="ECO:0000313" key="5">
    <source>
        <dbReference type="Proteomes" id="UP000593575"/>
    </source>
</evidence>
<evidence type="ECO:0000259" key="3">
    <source>
        <dbReference type="PROSITE" id="PS51184"/>
    </source>
</evidence>
<keyword evidence="2" id="KW-0408">Iron</keyword>
<dbReference type="Gene3D" id="2.60.120.650">
    <property type="entry name" value="Cupin"/>
    <property type="match status" value="1"/>
</dbReference>
<keyword evidence="1" id="KW-0479">Metal-binding</keyword>
<dbReference type="GO" id="GO:0141052">
    <property type="term" value="F:histone H3 demethylase activity"/>
    <property type="evidence" value="ECO:0007669"/>
    <property type="project" value="UniProtKB-ARBA"/>
</dbReference>
<dbReference type="GO" id="GO:0010468">
    <property type="term" value="P:regulation of gene expression"/>
    <property type="evidence" value="ECO:0007669"/>
    <property type="project" value="TreeGrafter"/>
</dbReference>
<dbReference type="AlphaFoldDB" id="A0A7J9JYV0"/>
<dbReference type="PROSITE" id="PS51184">
    <property type="entry name" value="JMJC"/>
    <property type="match status" value="1"/>
</dbReference>
<gene>
    <name evidence="4" type="ORF">Goarm_005075</name>
</gene>
<accession>A0A7J9JYV0</accession>
<proteinExistence type="predicted"/>
<organism evidence="4 5">
    <name type="scientific">Gossypium armourianum</name>
    <dbReference type="NCBI Taxonomy" id="34283"/>
    <lineage>
        <taxon>Eukaryota</taxon>
        <taxon>Viridiplantae</taxon>
        <taxon>Streptophyta</taxon>
        <taxon>Embryophyta</taxon>
        <taxon>Tracheophyta</taxon>
        <taxon>Spermatophyta</taxon>
        <taxon>Magnoliopsida</taxon>
        <taxon>eudicotyledons</taxon>
        <taxon>Gunneridae</taxon>
        <taxon>Pentapetalae</taxon>
        <taxon>rosids</taxon>
        <taxon>malvids</taxon>
        <taxon>Malvales</taxon>
        <taxon>Malvaceae</taxon>
        <taxon>Malvoideae</taxon>
        <taxon>Gossypium</taxon>
    </lineage>
</organism>
<feature type="domain" description="JmjC" evidence="3">
    <location>
        <begin position="33"/>
        <end position="240"/>
    </location>
</feature>
<keyword evidence="5" id="KW-1185">Reference proteome</keyword>
<dbReference type="PANTHER" id="PTHR10694">
    <property type="entry name" value="LYSINE-SPECIFIC DEMETHYLASE"/>
    <property type="match status" value="1"/>
</dbReference>
<dbReference type="Pfam" id="PF02373">
    <property type="entry name" value="JmjC"/>
    <property type="match status" value="1"/>
</dbReference>
<dbReference type="SMART" id="SM00558">
    <property type="entry name" value="JmjC"/>
    <property type="match status" value="1"/>
</dbReference>
<evidence type="ECO:0000256" key="2">
    <source>
        <dbReference type="ARBA" id="ARBA00023004"/>
    </source>
</evidence>